<name>A0A3B7R820_9BACT</name>
<dbReference type="Proteomes" id="UP000262802">
    <property type="component" value="Chromosome"/>
</dbReference>
<dbReference type="KEGG" id="hyh:D3Y59_01395"/>
<keyword evidence="1" id="KW-0472">Membrane</keyword>
<organism evidence="3 4">
    <name type="scientific">Hymenobacter oligotrophus</name>
    <dbReference type="NCBI Taxonomy" id="2319843"/>
    <lineage>
        <taxon>Bacteria</taxon>
        <taxon>Pseudomonadati</taxon>
        <taxon>Bacteroidota</taxon>
        <taxon>Cytophagia</taxon>
        <taxon>Cytophagales</taxon>
        <taxon>Hymenobacteraceae</taxon>
        <taxon>Hymenobacter</taxon>
    </lineage>
</organism>
<dbReference type="AlphaFoldDB" id="A0A3B7R820"/>
<keyword evidence="4" id="KW-1185">Reference proteome</keyword>
<feature type="transmembrane region" description="Helical" evidence="1">
    <location>
        <begin position="21"/>
        <end position="40"/>
    </location>
</feature>
<dbReference type="EMBL" id="CP032317">
    <property type="protein sequence ID" value="AYA35816.1"/>
    <property type="molecule type" value="Genomic_DNA"/>
</dbReference>
<evidence type="ECO:0000259" key="2">
    <source>
        <dbReference type="PROSITE" id="PS51688"/>
    </source>
</evidence>
<reference evidence="3 4" key="1">
    <citation type="submission" date="2018-09" db="EMBL/GenBank/DDBJ databases">
        <title>Hymenobacter medium sp. nov., isolated from R2A medium.</title>
        <authorList>
            <person name="Yingchao G."/>
        </authorList>
    </citation>
    <scope>NUCLEOTIDE SEQUENCE [LARGE SCALE GENOMIC DNA]</scope>
    <source>
        <strain evidence="4">sh-6</strain>
    </source>
</reference>
<evidence type="ECO:0000313" key="4">
    <source>
        <dbReference type="Proteomes" id="UP000262802"/>
    </source>
</evidence>
<dbReference type="GO" id="GO:0016540">
    <property type="term" value="P:protein autoprocessing"/>
    <property type="evidence" value="ECO:0007669"/>
    <property type="project" value="TreeGrafter"/>
</dbReference>
<dbReference type="Pfam" id="PF13884">
    <property type="entry name" value="Peptidase_S74"/>
    <property type="match status" value="1"/>
</dbReference>
<dbReference type="GO" id="GO:0003700">
    <property type="term" value="F:DNA-binding transcription factor activity"/>
    <property type="evidence" value="ECO:0007669"/>
    <property type="project" value="TreeGrafter"/>
</dbReference>
<dbReference type="PROSITE" id="PS51688">
    <property type="entry name" value="ICA"/>
    <property type="match status" value="1"/>
</dbReference>
<sequence>MLIVNRHPFYQCISMQNTTSWAYALPLLAGSALAALWLGFGGSNGQANGKSNGRKKRRSRAEESTLNVTDINIGTAAVTGDGQELAAGAVGVGVTARGGLNLGQHNNRNVYLGYRSGPAAADTTGRANTFVGTHSGQRNTSGLDNTFVGSESGTANTTGISNTFCGRNSGKANTTGSANTFTGLACGQANTDGRNNTFVGANSGTKNTSSNDNTYLGAASGIESTGAYNTFVGAASGMTNTSGSKNIALGFRAGPSAGDLQNAGAIGYRATVSQSNSLALGGAGDYAVRVGIGTPKPEATLHVIGDVLASGAITQMSDARYKTDVQPLRNALSKVLALRGVRYNWRTDEFPEQRFSNKPQVGFVSQEVEKQYPELVSKDANGHQSLDYGRLTAVLLEAIREQQMQIEALRRQIKP</sequence>
<evidence type="ECO:0000256" key="1">
    <source>
        <dbReference type="SAM" id="Phobius"/>
    </source>
</evidence>
<dbReference type="PANTHER" id="PTHR13029:SF18">
    <property type="entry name" value="MYELIN REGULATORY FACTOR HOMOLOG 1"/>
    <property type="match status" value="1"/>
</dbReference>
<protein>
    <submittedName>
        <fullName evidence="3">Tail fiber domain-containing protein</fullName>
    </submittedName>
</protein>
<gene>
    <name evidence="3" type="ORF">D3Y59_01395</name>
</gene>
<keyword evidence="1" id="KW-0812">Transmembrane</keyword>
<evidence type="ECO:0000313" key="3">
    <source>
        <dbReference type="EMBL" id="AYA35816.1"/>
    </source>
</evidence>
<dbReference type="InterPro" id="IPR051577">
    <property type="entry name" value="MRF-like"/>
</dbReference>
<dbReference type="GO" id="GO:0045893">
    <property type="term" value="P:positive regulation of DNA-templated transcription"/>
    <property type="evidence" value="ECO:0007669"/>
    <property type="project" value="TreeGrafter"/>
</dbReference>
<dbReference type="InterPro" id="IPR030392">
    <property type="entry name" value="S74_ICA"/>
</dbReference>
<dbReference type="GO" id="GO:0043565">
    <property type="term" value="F:sequence-specific DNA binding"/>
    <property type="evidence" value="ECO:0007669"/>
    <property type="project" value="TreeGrafter"/>
</dbReference>
<accession>A0A3B7R820</accession>
<feature type="domain" description="Peptidase S74" evidence="2">
    <location>
        <begin position="317"/>
        <end position="413"/>
    </location>
</feature>
<dbReference type="OrthoDB" id="1001730at2"/>
<keyword evidence="1" id="KW-1133">Transmembrane helix</keyword>
<proteinExistence type="predicted"/>
<dbReference type="PANTHER" id="PTHR13029">
    <property type="match status" value="1"/>
</dbReference>